<keyword evidence="2" id="KW-1185">Reference proteome</keyword>
<dbReference type="Proteomes" id="UP000268162">
    <property type="component" value="Unassembled WGS sequence"/>
</dbReference>
<dbReference type="GO" id="GO:0003735">
    <property type="term" value="F:structural constituent of ribosome"/>
    <property type="evidence" value="ECO:0007669"/>
    <property type="project" value="InterPro"/>
</dbReference>
<dbReference type="EMBL" id="ML002594">
    <property type="protein sequence ID" value="RKP36790.1"/>
    <property type="molecule type" value="Genomic_DNA"/>
</dbReference>
<organism evidence="1 2">
    <name type="scientific">Dimargaris cristalligena</name>
    <dbReference type="NCBI Taxonomy" id="215637"/>
    <lineage>
        <taxon>Eukaryota</taxon>
        <taxon>Fungi</taxon>
        <taxon>Fungi incertae sedis</taxon>
        <taxon>Zoopagomycota</taxon>
        <taxon>Kickxellomycotina</taxon>
        <taxon>Dimargaritomycetes</taxon>
        <taxon>Dimargaritales</taxon>
        <taxon>Dimargaritaceae</taxon>
        <taxon>Dimargaris</taxon>
    </lineage>
</organism>
<proteinExistence type="predicted"/>
<dbReference type="Pfam" id="PF16053">
    <property type="entry name" value="MRP-S34"/>
    <property type="match status" value="1"/>
</dbReference>
<accession>A0A4P9ZVW1</accession>
<evidence type="ECO:0000313" key="2">
    <source>
        <dbReference type="Proteomes" id="UP000268162"/>
    </source>
</evidence>
<name>A0A4P9ZVW1_9FUNG</name>
<sequence length="111" mass="12713">MSSVVREIFARHGAPPVAKLLSGHRNLTELLCVFEKNGAGREVVPKRWMTPDHENSYYRIEKVIPDKGFKSGKIMATKFVRGTQVSDKLVSLKGSRDDEWFIRDFKHQSSH</sequence>
<gene>
    <name evidence="1" type="ORF">BJ085DRAFT_31536</name>
</gene>
<dbReference type="AlphaFoldDB" id="A0A4P9ZVW1"/>
<dbReference type="GO" id="GO:0005739">
    <property type="term" value="C:mitochondrion"/>
    <property type="evidence" value="ECO:0007669"/>
    <property type="project" value="InterPro"/>
</dbReference>
<dbReference type="InterPro" id="IPR032053">
    <property type="entry name" value="Ribosomal_mS34"/>
</dbReference>
<evidence type="ECO:0000313" key="1">
    <source>
        <dbReference type="EMBL" id="RKP36790.1"/>
    </source>
</evidence>
<protein>
    <submittedName>
        <fullName evidence="1">Uncharacterized protein</fullName>
    </submittedName>
</protein>
<reference evidence="2" key="1">
    <citation type="journal article" date="2018" name="Nat. Microbiol.">
        <title>Leveraging single-cell genomics to expand the fungal tree of life.</title>
        <authorList>
            <person name="Ahrendt S.R."/>
            <person name="Quandt C.A."/>
            <person name="Ciobanu D."/>
            <person name="Clum A."/>
            <person name="Salamov A."/>
            <person name="Andreopoulos B."/>
            <person name="Cheng J.F."/>
            <person name="Woyke T."/>
            <person name="Pelin A."/>
            <person name="Henrissat B."/>
            <person name="Reynolds N.K."/>
            <person name="Benny G.L."/>
            <person name="Smith M.E."/>
            <person name="James T.Y."/>
            <person name="Grigoriev I.V."/>
        </authorList>
    </citation>
    <scope>NUCLEOTIDE SEQUENCE [LARGE SCALE GENOMIC DNA]</scope>
    <source>
        <strain evidence="2">RSA 468</strain>
    </source>
</reference>
<dbReference type="OrthoDB" id="5518223at2759"/>